<dbReference type="EMBL" id="MCFE01000232">
    <property type="protein sequence ID" value="ORX93532.1"/>
    <property type="molecule type" value="Genomic_DNA"/>
</dbReference>
<dbReference type="InParanoid" id="A0A1Y1Y696"/>
<evidence type="ECO:0000313" key="3">
    <source>
        <dbReference type="Proteomes" id="UP000193498"/>
    </source>
</evidence>
<feature type="region of interest" description="Disordered" evidence="1">
    <location>
        <begin position="1"/>
        <end position="22"/>
    </location>
</feature>
<name>A0A1Y1Y696_9FUNG</name>
<protein>
    <submittedName>
        <fullName evidence="2">Uncharacterized protein</fullName>
    </submittedName>
</protein>
<sequence>MEAEESQVPVQPQNRKKSVEFSETEIVQFSQLAEPRSIQHQSPSEVLLHLTPKTDEKLRQKDKAMVSQEANMLGDKNTWEERKVQFGEGSLVEVSDDVPITSSPKHKQKIQLNATADNQNPEVKQKNKRMETQEAQALLNPLPRNDNKKVQFSSASVIENSHKGASNRKIETCLDNVDDNAPTDLKTKEKSKCMELEEAQVLRNPSIANENRKVQFGLTKLIEVSEEEPPLLSPKEEKTIEFYPTPDTQKYEVKEKSKKMEAEEAQALRKPLLRTDTEEENIGVYHQAYTDNATHLYHQPASTNGVL</sequence>
<feature type="compositionally biased region" description="Polar residues" evidence="1">
    <location>
        <begin position="110"/>
        <end position="122"/>
    </location>
</feature>
<dbReference type="Proteomes" id="UP000193498">
    <property type="component" value="Unassembled WGS sequence"/>
</dbReference>
<proteinExistence type="predicted"/>
<comment type="caution">
    <text evidence="2">The sequence shown here is derived from an EMBL/GenBank/DDBJ whole genome shotgun (WGS) entry which is preliminary data.</text>
</comment>
<keyword evidence="3" id="KW-1185">Reference proteome</keyword>
<evidence type="ECO:0000256" key="1">
    <source>
        <dbReference type="SAM" id="MobiDB-lite"/>
    </source>
</evidence>
<organism evidence="2 3">
    <name type="scientific">Basidiobolus meristosporus CBS 931.73</name>
    <dbReference type="NCBI Taxonomy" id="1314790"/>
    <lineage>
        <taxon>Eukaryota</taxon>
        <taxon>Fungi</taxon>
        <taxon>Fungi incertae sedis</taxon>
        <taxon>Zoopagomycota</taxon>
        <taxon>Entomophthoromycotina</taxon>
        <taxon>Basidiobolomycetes</taxon>
        <taxon>Basidiobolales</taxon>
        <taxon>Basidiobolaceae</taxon>
        <taxon>Basidiobolus</taxon>
    </lineage>
</organism>
<feature type="compositionally biased region" description="Basic and acidic residues" evidence="1">
    <location>
        <begin position="123"/>
        <end position="132"/>
    </location>
</feature>
<gene>
    <name evidence="2" type="ORF">K493DRAFT_353332</name>
</gene>
<evidence type="ECO:0000313" key="2">
    <source>
        <dbReference type="EMBL" id="ORX93532.1"/>
    </source>
</evidence>
<feature type="region of interest" description="Disordered" evidence="1">
    <location>
        <begin position="95"/>
        <end position="132"/>
    </location>
</feature>
<dbReference type="AlphaFoldDB" id="A0A1Y1Y696"/>
<accession>A0A1Y1Y696</accession>
<reference evidence="2 3" key="1">
    <citation type="submission" date="2016-07" db="EMBL/GenBank/DDBJ databases">
        <title>Pervasive Adenine N6-methylation of Active Genes in Fungi.</title>
        <authorList>
            <consortium name="DOE Joint Genome Institute"/>
            <person name="Mondo S.J."/>
            <person name="Dannebaum R.O."/>
            <person name="Kuo R.C."/>
            <person name="Labutti K."/>
            <person name="Haridas S."/>
            <person name="Kuo A."/>
            <person name="Salamov A."/>
            <person name="Ahrendt S.R."/>
            <person name="Lipzen A."/>
            <person name="Sullivan W."/>
            <person name="Andreopoulos W.B."/>
            <person name="Clum A."/>
            <person name="Lindquist E."/>
            <person name="Daum C."/>
            <person name="Ramamoorthy G.K."/>
            <person name="Gryganskyi A."/>
            <person name="Culley D."/>
            <person name="Magnuson J.K."/>
            <person name="James T.Y."/>
            <person name="O'Malley M.A."/>
            <person name="Stajich J.E."/>
            <person name="Spatafora J.W."/>
            <person name="Visel A."/>
            <person name="Grigoriev I.V."/>
        </authorList>
    </citation>
    <scope>NUCLEOTIDE SEQUENCE [LARGE SCALE GENOMIC DNA]</scope>
    <source>
        <strain evidence="2 3">CBS 931.73</strain>
    </source>
</reference>